<dbReference type="PANTHER" id="PTHR30454">
    <property type="entry name" value="4-HYDROXY-3-METHYLBUT-2-EN-1-YL DIPHOSPHATE SYNTHASE"/>
    <property type="match status" value="1"/>
</dbReference>
<keyword evidence="6 8" id="KW-0414">Isoprene biosynthesis</keyword>
<feature type="binding site" evidence="8">
    <location>
        <position position="581"/>
    </location>
    <ligand>
        <name>[4Fe-4S] cluster</name>
        <dbReference type="ChEBI" id="CHEBI:49883"/>
    </ligand>
</feature>
<dbReference type="GO" id="GO:0016114">
    <property type="term" value="P:terpenoid biosynthetic process"/>
    <property type="evidence" value="ECO:0007669"/>
    <property type="project" value="InterPro"/>
</dbReference>
<feature type="binding site" evidence="8">
    <location>
        <position position="584"/>
    </location>
    <ligand>
        <name>[4Fe-4S] cluster</name>
        <dbReference type="ChEBI" id="CHEBI:49883"/>
    </ligand>
</feature>
<evidence type="ECO:0000256" key="7">
    <source>
        <dbReference type="ARBA" id="ARBA00051119"/>
    </source>
</evidence>
<proteinExistence type="inferred from homology"/>
<evidence type="ECO:0000256" key="1">
    <source>
        <dbReference type="ARBA" id="ARBA00022485"/>
    </source>
</evidence>
<keyword evidence="2 8" id="KW-0479">Metal-binding</keyword>
<dbReference type="FunFam" id="3.30.413.10:FF:000006">
    <property type="entry name" value="4-hydroxy-3-methylbut-2-en-1-yl diphosphate synthase (flavodoxin)"/>
    <property type="match status" value="1"/>
</dbReference>
<dbReference type="UniPathway" id="UPA00056">
    <property type="reaction ID" value="UER00096"/>
</dbReference>
<evidence type="ECO:0000313" key="11">
    <source>
        <dbReference type="EMBL" id="MBC2596397.1"/>
    </source>
</evidence>
<keyword evidence="12" id="KW-1185">Reference proteome</keyword>
<comment type="function">
    <text evidence="8">Converts 2C-methyl-D-erythritol 2,4-cyclodiphosphate (ME-2,4cPP) into 1-hydroxy-2-methyl-2-(E)-butenyl 4-diphosphate.</text>
</comment>
<feature type="binding site" evidence="8">
    <location>
        <position position="615"/>
    </location>
    <ligand>
        <name>[4Fe-4S] cluster</name>
        <dbReference type="ChEBI" id="CHEBI:49883"/>
    </ligand>
</feature>
<dbReference type="GO" id="GO:0019288">
    <property type="term" value="P:isopentenyl diphosphate biosynthetic process, methylerythritol 4-phosphate pathway"/>
    <property type="evidence" value="ECO:0007669"/>
    <property type="project" value="UniProtKB-UniRule"/>
</dbReference>
<keyword evidence="1 8" id="KW-0004">4Fe-4S</keyword>
<comment type="pathway">
    <text evidence="8">Isoprenoid biosynthesis; isopentenyl diphosphate biosynthesis via DXP pathway; isopentenyl diphosphate from 1-deoxy-D-xylulose 5-phosphate: step 5/6.</text>
</comment>
<dbReference type="Proteomes" id="UP000546464">
    <property type="component" value="Unassembled WGS sequence"/>
</dbReference>
<dbReference type="HAMAP" id="MF_00159">
    <property type="entry name" value="IspG"/>
    <property type="match status" value="1"/>
</dbReference>
<comment type="catalytic activity">
    <reaction evidence="7">
        <text>(2E)-4-hydroxy-3-methylbut-2-enyl diphosphate + 2 oxidized [2Fe-2S]-[ferredoxin] + H2O = 2-C-methyl-D-erythritol 2,4-cyclic diphosphate + 2 reduced [2Fe-2S]-[ferredoxin] + H(+)</text>
        <dbReference type="Rhea" id="RHEA:26119"/>
        <dbReference type="Rhea" id="RHEA-COMP:10000"/>
        <dbReference type="Rhea" id="RHEA-COMP:10001"/>
        <dbReference type="ChEBI" id="CHEBI:15377"/>
        <dbReference type="ChEBI" id="CHEBI:15378"/>
        <dbReference type="ChEBI" id="CHEBI:33737"/>
        <dbReference type="ChEBI" id="CHEBI:33738"/>
        <dbReference type="ChEBI" id="CHEBI:58483"/>
        <dbReference type="ChEBI" id="CHEBI:128753"/>
        <dbReference type="EC" id="1.17.7.1"/>
    </reaction>
</comment>
<evidence type="ECO:0000256" key="6">
    <source>
        <dbReference type="ARBA" id="ARBA00023229"/>
    </source>
</evidence>
<keyword evidence="5 8" id="KW-0411">Iron-sulfur</keyword>
<dbReference type="RefSeq" id="WP_185677305.1">
    <property type="nucleotide sequence ID" value="NZ_JACHVB010000064.1"/>
</dbReference>
<dbReference type="NCBIfam" id="TIGR00612">
    <property type="entry name" value="ispG_gcpE"/>
    <property type="match status" value="1"/>
</dbReference>
<dbReference type="GO" id="GO:0051539">
    <property type="term" value="F:4 iron, 4 sulfur cluster binding"/>
    <property type="evidence" value="ECO:0007669"/>
    <property type="project" value="UniProtKB-UniRule"/>
</dbReference>
<comment type="similarity">
    <text evidence="8">Belongs to the IspG family.</text>
</comment>
<evidence type="ECO:0000256" key="3">
    <source>
        <dbReference type="ARBA" id="ARBA00023002"/>
    </source>
</evidence>
<organism evidence="11 12">
    <name type="scientific">Ruficoccus amylovorans</name>
    <dbReference type="NCBI Taxonomy" id="1804625"/>
    <lineage>
        <taxon>Bacteria</taxon>
        <taxon>Pseudomonadati</taxon>
        <taxon>Verrucomicrobiota</taxon>
        <taxon>Opitutia</taxon>
        <taxon>Puniceicoccales</taxon>
        <taxon>Cerasicoccaceae</taxon>
        <taxon>Ruficoccus</taxon>
    </lineage>
</organism>
<evidence type="ECO:0000256" key="4">
    <source>
        <dbReference type="ARBA" id="ARBA00023004"/>
    </source>
</evidence>
<evidence type="ECO:0000259" key="9">
    <source>
        <dbReference type="Pfam" id="PF04551"/>
    </source>
</evidence>
<dbReference type="Pfam" id="PF26540">
    <property type="entry name" value="GcpE_C"/>
    <property type="match status" value="1"/>
</dbReference>
<dbReference type="Gene3D" id="3.20.20.20">
    <property type="entry name" value="Dihydropteroate synthase-like"/>
    <property type="match status" value="1"/>
</dbReference>
<evidence type="ECO:0000256" key="2">
    <source>
        <dbReference type="ARBA" id="ARBA00022723"/>
    </source>
</evidence>
<comment type="cofactor">
    <cofactor evidence="8">
        <name>[4Fe-4S] cluster</name>
        <dbReference type="ChEBI" id="CHEBI:49883"/>
    </cofactor>
    <text evidence="8">Binds 1 [4Fe-4S] cluster.</text>
</comment>
<dbReference type="FunFam" id="3.20.20.20:FF:000005">
    <property type="entry name" value="4-hydroxy-3-methylbut-2-en-1-yl diphosphate synthase (flavodoxin)"/>
    <property type="match status" value="1"/>
</dbReference>
<protein>
    <recommendedName>
        <fullName evidence="8">4-hydroxy-3-methylbut-2-en-1-yl diphosphate synthase (flavodoxin)</fullName>
        <ecNumber evidence="8">1.17.7.3</ecNumber>
    </recommendedName>
    <alternativeName>
        <fullName evidence="8">1-hydroxy-2-methyl-2-(E)-butenyl 4-diphosphate synthase</fullName>
    </alternativeName>
</protein>
<comment type="catalytic activity">
    <reaction evidence="8">
        <text>(2E)-4-hydroxy-3-methylbut-2-enyl diphosphate + oxidized [flavodoxin] + H2O + 2 H(+) = 2-C-methyl-D-erythritol 2,4-cyclic diphosphate + reduced [flavodoxin]</text>
        <dbReference type="Rhea" id="RHEA:43604"/>
        <dbReference type="Rhea" id="RHEA-COMP:10622"/>
        <dbReference type="Rhea" id="RHEA-COMP:10623"/>
        <dbReference type="ChEBI" id="CHEBI:15377"/>
        <dbReference type="ChEBI" id="CHEBI:15378"/>
        <dbReference type="ChEBI" id="CHEBI:57618"/>
        <dbReference type="ChEBI" id="CHEBI:58210"/>
        <dbReference type="ChEBI" id="CHEBI:58483"/>
        <dbReference type="ChEBI" id="CHEBI:128753"/>
        <dbReference type="EC" id="1.17.7.3"/>
    </reaction>
</comment>
<evidence type="ECO:0000256" key="8">
    <source>
        <dbReference type="HAMAP-Rule" id="MF_00159"/>
    </source>
</evidence>
<dbReference type="InterPro" id="IPR011005">
    <property type="entry name" value="Dihydropteroate_synth-like_sf"/>
</dbReference>
<feature type="domain" description="IspG C-terminal" evidence="10">
    <location>
        <begin position="577"/>
        <end position="665"/>
    </location>
</feature>
<dbReference type="AlphaFoldDB" id="A0A842HLQ6"/>
<dbReference type="InterPro" id="IPR058578">
    <property type="entry name" value="IspG_TIM"/>
</dbReference>
<gene>
    <name evidence="8 11" type="primary">ispG</name>
    <name evidence="11" type="ORF">H5P28_19180</name>
</gene>
<comment type="caution">
    <text evidence="11">The sequence shown here is derived from an EMBL/GenBank/DDBJ whole genome shotgun (WGS) entry which is preliminary data.</text>
</comment>
<reference evidence="11 12" key="1">
    <citation type="submission" date="2020-07" db="EMBL/GenBank/DDBJ databases">
        <authorList>
            <person name="Feng X."/>
        </authorList>
    </citation>
    <scope>NUCLEOTIDE SEQUENCE [LARGE SCALE GENOMIC DNA]</scope>
    <source>
        <strain evidence="11 12">JCM31066</strain>
    </source>
</reference>
<dbReference type="EMBL" id="JACHVB010000064">
    <property type="protein sequence ID" value="MBC2596397.1"/>
    <property type="molecule type" value="Genomic_DNA"/>
</dbReference>
<dbReference type="InterPro" id="IPR017178">
    <property type="entry name" value="IspG_atypical"/>
</dbReference>
<dbReference type="GO" id="GO:0046429">
    <property type="term" value="F:4-hydroxy-3-methylbut-2-en-1-yl diphosphate synthase activity (ferredoxin)"/>
    <property type="evidence" value="ECO:0007669"/>
    <property type="project" value="UniProtKB-UniRule"/>
</dbReference>
<feature type="domain" description="IspG TIM-barrel" evidence="9">
    <location>
        <begin position="16"/>
        <end position="285"/>
    </location>
</feature>
<evidence type="ECO:0000313" key="12">
    <source>
        <dbReference type="Proteomes" id="UP000546464"/>
    </source>
</evidence>
<accession>A0A842HLQ6</accession>
<dbReference type="Gene3D" id="3.30.413.10">
    <property type="entry name" value="Sulfite Reductase Hemoprotein, domain 1"/>
    <property type="match status" value="1"/>
</dbReference>
<dbReference type="GO" id="GO:0005506">
    <property type="term" value="F:iron ion binding"/>
    <property type="evidence" value="ECO:0007669"/>
    <property type="project" value="InterPro"/>
</dbReference>
<keyword evidence="3 8" id="KW-0560">Oxidoreductase</keyword>
<dbReference type="InterPro" id="IPR058579">
    <property type="entry name" value="IspG_C"/>
</dbReference>
<sequence>MRLYCQSRFQALRRPTSEVKVGPVGVGANNPIRVQSMTTSLTQDVAATVKQCIRLAEAGCEIVRITAPNKAAAQALKDIREGFTAAGFGNIPLVADIHFLPNAAMVAIEHVEKVRVNPGNYADKKKFAVKEYTDSEYDSELQRLHEAFSPLVKRAKELGRALRIGTNHGSLSDRIMNRYGDSPLGMVESALEFMRIADDHNFRDIIVSMKASNTKVMIEAYRLATARMDEAGFNYPLHLGVTEAGDGEDARIKSAIGIGALLYDGLGDTIRVSLTEDPWYEVPVARDLADRAHALWENSKNLPAPEREPEAVNPYEYRRREVVNLSFGEDCPINALEPPRVIAPSHRPLSEHAQITKDVLAAHKVLKDARIEGLLVQVKQDTDLIHLLSLQKTLAPAIKTLVAEIGEGVTTAALDAFDWNDRCGWMLVKRFGAGDTESLKSFLSLTQSHGLLLAVDADAATVSALNDTLAGQENVVHTLSAPDASTHPVGAIRALGDVLLKKNLRGPLWLRMRGDFEILHQEGFGRQLLEAAMYTGPAFADGFGDLLSIDTVDDLARCTALAYNILQGARMRTVKTEYVACPSCGRTLFDLQEVTGRIKARTGHLKGVTIAVMGCIVNGPGEMADADFGYVGGAPAKINLYVGKECVEVGIPEAEALDRLVDLIRSHGKWVEPEPEEVEA</sequence>
<name>A0A842HLQ6_9BACT</name>
<dbReference type="GO" id="GO:0141197">
    <property type="term" value="F:4-hydroxy-3-methylbut-2-enyl-diphosphate synthase activity (flavodoxin)"/>
    <property type="evidence" value="ECO:0007669"/>
    <property type="project" value="UniProtKB-EC"/>
</dbReference>
<dbReference type="EC" id="1.17.7.3" evidence="8"/>
<evidence type="ECO:0000259" key="10">
    <source>
        <dbReference type="Pfam" id="PF26540"/>
    </source>
</evidence>
<dbReference type="PANTHER" id="PTHR30454:SF0">
    <property type="entry name" value="4-HYDROXY-3-METHYLBUT-2-EN-1-YL DIPHOSPHATE SYNTHASE (FERREDOXIN), CHLOROPLASTIC"/>
    <property type="match status" value="1"/>
</dbReference>
<keyword evidence="4 8" id="KW-0408">Iron</keyword>
<feature type="binding site" evidence="8">
    <location>
        <position position="622"/>
    </location>
    <ligand>
        <name>[4Fe-4S] cluster</name>
        <dbReference type="ChEBI" id="CHEBI:49883"/>
    </ligand>
</feature>
<dbReference type="InterPro" id="IPR004588">
    <property type="entry name" value="IspG_bac-typ"/>
</dbReference>
<evidence type="ECO:0000256" key="5">
    <source>
        <dbReference type="ARBA" id="ARBA00023014"/>
    </source>
</evidence>
<dbReference type="InterPro" id="IPR045854">
    <property type="entry name" value="NO2/SO3_Rdtase_4Fe4S_sf"/>
</dbReference>
<dbReference type="SUPFAM" id="SSF56014">
    <property type="entry name" value="Nitrite and sulphite reductase 4Fe-4S domain-like"/>
    <property type="match status" value="1"/>
</dbReference>
<dbReference type="PIRSF" id="PIRSF037336">
    <property type="entry name" value="IspG_like"/>
    <property type="match status" value="1"/>
</dbReference>
<dbReference type="Pfam" id="PF04551">
    <property type="entry name" value="GcpE"/>
    <property type="match status" value="1"/>
</dbReference>